<dbReference type="Proteomes" id="UP001143856">
    <property type="component" value="Unassembled WGS sequence"/>
</dbReference>
<protein>
    <submittedName>
        <fullName evidence="1">Uncharacterized protein</fullName>
    </submittedName>
</protein>
<dbReference type="EMBL" id="JAPDGR010002883">
    <property type="protein sequence ID" value="KAJ2973762.1"/>
    <property type="molecule type" value="Genomic_DNA"/>
</dbReference>
<sequence length="154" mass="17034">MVYSGTLVEAGYMFHGINMAPSRDVAGYPGQDSAVNPAFRTGVMHADVFEGTNLRGLSAQGVRDAHARFNVYMNQIRQATPEGGSYVNEGDIEEPEWQNAFFGNNYARLVEVKTRWDPWNVFYTPVGVGSESWVTRTVDHGLPTQDGPLCRAES</sequence>
<keyword evidence="2" id="KW-1185">Reference proteome</keyword>
<evidence type="ECO:0000313" key="2">
    <source>
        <dbReference type="Proteomes" id="UP001143856"/>
    </source>
</evidence>
<organism evidence="1 2">
    <name type="scientific">Xylaria curta</name>
    <dbReference type="NCBI Taxonomy" id="42375"/>
    <lineage>
        <taxon>Eukaryota</taxon>
        <taxon>Fungi</taxon>
        <taxon>Dikarya</taxon>
        <taxon>Ascomycota</taxon>
        <taxon>Pezizomycotina</taxon>
        <taxon>Sordariomycetes</taxon>
        <taxon>Xylariomycetidae</taxon>
        <taxon>Xylariales</taxon>
        <taxon>Xylariaceae</taxon>
        <taxon>Xylaria</taxon>
    </lineage>
</organism>
<evidence type="ECO:0000313" key="1">
    <source>
        <dbReference type="EMBL" id="KAJ2973762.1"/>
    </source>
</evidence>
<name>A0ACC1N3C2_9PEZI</name>
<comment type="caution">
    <text evidence="1">The sequence shown here is derived from an EMBL/GenBank/DDBJ whole genome shotgun (WGS) entry which is preliminary data.</text>
</comment>
<accession>A0ACC1N3C2</accession>
<gene>
    <name evidence="1" type="ORF">NUW58_g8856</name>
</gene>
<reference evidence="1" key="1">
    <citation type="submission" date="2022-10" db="EMBL/GenBank/DDBJ databases">
        <title>Genome Sequence of Xylaria curta.</title>
        <authorList>
            <person name="Buettner E."/>
        </authorList>
    </citation>
    <scope>NUCLEOTIDE SEQUENCE</scope>
    <source>
        <strain evidence="1">Babe10</strain>
    </source>
</reference>
<proteinExistence type="predicted"/>